<keyword evidence="1" id="KW-0812">Transmembrane</keyword>
<dbReference type="AlphaFoldDB" id="A0A939IPE9"/>
<protein>
    <submittedName>
        <fullName evidence="2">Uncharacterized protein</fullName>
    </submittedName>
</protein>
<evidence type="ECO:0000256" key="1">
    <source>
        <dbReference type="SAM" id="Phobius"/>
    </source>
</evidence>
<dbReference type="InterPro" id="IPR016922">
    <property type="entry name" value="UCP029505"/>
</dbReference>
<dbReference type="PIRSF" id="PIRSF029505">
    <property type="entry name" value="UCP029505"/>
    <property type="match status" value="1"/>
</dbReference>
<dbReference type="RefSeq" id="WP_206572022.1">
    <property type="nucleotide sequence ID" value="NZ_JAFKCV010000001.1"/>
</dbReference>
<evidence type="ECO:0000313" key="3">
    <source>
        <dbReference type="Proteomes" id="UP000664654"/>
    </source>
</evidence>
<dbReference type="Proteomes" id="UP000664654">
    <property type="component" value="Unassembled WGS sequence"/>
</dbReference>
<name>A0A939IPE9_9ALTE</name>
<accession>A0A939IPE9</accession>
<comment type="caution">
    <text evidence="2">The sequence shown here is derived from an EMBL/GenBank/DDBJ whole genome shotgun (WGS) entry which is preliminary data.</text>
</comment>
<feature type="transmembrane region" description="Helical" evidence="1">
    <location>
        <begin position="12"/>
        <end position="29"/>
    </location>
</feature>
<keyword evidence="3" id="KW-1185">Reference proteome</keyword>
<keyword evidence="1" id="KW-0472">Membrane</keyword>
<proteinExistence type="predicted"/>
<sequence>MARRQDTWWQRNKFKLNALVLILPVWFLYQSLNPQFPAAWQTKQLGDYELTPMPFNKDGPYFHHDMYVKDFLLTFSKGEVSSIRQAYLNIGEQALPLAELQQGEGGTLHGTRHGQHVHAIAKPTLTADDKMWLTVQNWQGDTWVTSWDLPEGLVQ</sequence>
<evidence type="ECO:0000313" key="2">
    <source>
        <dbReference type="EMBL" id="MBN7823919.1"/>
    </source>
</evidence>
<gene>
    <name evidence="2" type="ORF">J0A66_01660</name>
</gene>
<organism evidence="2 3">
    <name type="scientific">Bowmanella dokdonensis</name>
    <dbReference type="NCBI Taxonomy" id="751969"/>
    <lineage>
        <taxon>Bacteria</taxon>
        <taxon>Pseudomonadati</taxon>
        <taxon>Pseudomonadota</taxon>
        <taxon>Gammaproteobacteria</taxon>
        <taxon>Alteromonadales</taxon>
        <taxon>Alteromonadaceae</taxon>
        <taxon>Bowmanella</taxon>
    </lineage>
</organism>
<reference evidence="2" key="1">
    <citation type="submission" date="2021-03" db="EMBL/GenBank/DDBJ databases">
        <title>novel species isolated from a fishpond in China.</title>
        <authorList>
            <person name="Lu H."/>
            <person name="Cai Z."/>
        </authorList>
    </citation>
    <scope>NUCLEOTIDE SEQUENCE</scope>
    <source>
        <strain evidence="2">JCM 30855</strain>
    </source>
</reference>
<dbReference type="EMBL" id="JAFKCV010000001">
    <property type="protein sequence ID" value="MBN7823919.1"/>
    <property type="molecule type" value="Genomic_DNA"/>
</dbReference>
<keyword evidence="1" id="KW-1133">Transmembrane helix</keyword>